<gene>
    <name evidence="3" type="ORF">Pan44_39610</name>
</gene>
<dbReference type="GO" id="GO:0003677">
    <property type="term" value="F:DNA binding"/>
    <property type="evidence" value="ECO:0007669"/>
    <property type="project" value="InterPro"/>
</dbReference>
<protein>
    <recommendedName>
        <fullName evidence="2">Transposase IS4-like domain-containing protein</fullName>
    </recommendedName>
</protein>
<feature type="region of interest" description="Disordered" evidence="1">
    <location>
        <begin position="1"/>
        <end position="20"/>
    </location>
</feature>
<dbReference type="AlphaFoldDB" id="A0A517SIE7"/>
<evidence type="ECO:0000259" key="2">
    <source>
        <dbReference type="Pfam" id="PF01609"/>
    </source>
</evidence>
<evidence type="ECO:0000313" key="4">
    <source>
        <dbReference type="Proteomes" id="UP000315700"/>
    </source>
</evidence>
<organism evidence="3 4">
    <name type="scientific">Caulifigura coniformis</name>
    <dbReference type="NCBI Taxonomy" id="2527983"/>
    <lineage>
        <taxon>Bacteria</taxon>
        <taxon>Pseudomonadati</taxon>
        <taxon>Planctomycetota</taxon>
        <taxon>Planctomycetia</taxon>
        <taxon>Planctomycetales</taxon>
        <taxon>Planctomycetaceae</taxon>
        <taxon>Caulifigura</taxon>
    </lineage>
</organism>
<feature type="compositionally biased region" description="Basic and acidic residues" evidence="1">
    <location>
        <begin position="1"/>
        <end position="18"/>
    </location>
</feature>
<sequence>MYGEHLGIEPRIRRRGTDHGSGLGKVRWVVERTISWFKGLRRMRVRYDRSDDIIEAWKSLAMSVITCRLWHQDLETAG</sequence>
<feature type="domain" description="Transposase IS4-like" evidence="2">
    <location>
        <begin position="15"/>
        <end position="63"/>
    </location>
</feature>
<proteinExistence type="predicted"/>
<dbReference type="KEGG" id="ccos:Pan44_39610"/>
<accession>A0A517SIE7</accession>
<evidence type="ECO:0000256" key="1">
    <source>
        <dbReference type="SAM" id="MobiDB-lite"/>
    </source>
</evidence>
<dbReference type="RefSeq" id="WP_197453482.1">
    <property type="nucleotide sequence ID" value="NZ_CP036271.1"/>
</dbReference>
<dbReference type="GO" id="GO:0006313">
    <property type="term" value="P:DNA transposition"/>
    <property type="evidence" value="ECO:0007669"/>
    <property type="project" value="InterPro"/>
</dbReference>
<dbReference type="InParanoid" id="A0A517SIE7"/>
<evidence type="ECO:0000313" key="3">
    <source>
        <dbReference type="EMBL" id="QDT55913.1"/>
    </source>
</evidence>
<dbReference type="GO" id="GO:0004803">
    <property type="term" value="F:transposase activity"/>
    <property type="evidence" value="ECO:0007669"/>
    <property type="project" value="InterPro"/>
</dbReference>
<dbReference type="Pfam" id="PF01609">
    <property type="entry name" value="DDE_Tnp_1"/>
    <property type="match status" value="1"/>
</dbReference>
<dbReference type="EMBL" id="CP036271">
    <property type="protein sequence ID" value="QDT55913.1"/>
    <property type="molecule type" value="Genomic_DNA"/>
</dbReference>
<reference evidence="3 4" key="1">
    <citation type="submission" date="2019-02" db="EMBL/GenBank/DDBJ databases">
        <title>Deep-cultivation of Planctomycetes and their phenomic and genomic characterization uncovers novel biology.</title>
        <authorList>
            <person name="Wiegand S."/>
            <person name="Jogler M."/>
            <person name="Boedeker C."/>
            <person name="Pinto D."/>
            <person name="Vollmers J."/>
            <person name="Rivas-Marin E."/>
            <person name="Kohn T."/>
            <person name="Peeters S.H."/>
            <person name="Heuer A."/>
            <person name="Rast P."/>
            <person name="Oberbeckmann S."/>
            <person name="Bunk B."/>
            <person name="Jeske O."/>
            <person name="Meyerdierks A."/>
            <person name="Storesund J.E."/>
            <person name="Kallscheuer N."/>
            <person name="Luecker S."/>
            <person name="Lage O.M."/>
            <person name="Pohl T."/>
            <person name="Merkel B.J."/>
            <person name="Hornburger P."/>
            <person name="Mueller R.-W."/>
            <person name="Bruemmer F."/>
            <person name="Labrenz M."/>
            <person name="Spormann A.M."/>
            <person name="Op den Camp H."/>
            <person name="Overmann J."/>
            <person name="Amann R."/>
            <person name="Jetten M.S.M."/>
            <person name="Mascher T."/>
            <person name="Medema M.H."/>
            <person name="Devos D.P."/>
            <person name="Kaster A.-K."/>
            <person name="Ovreas L."/>
            <person name="Rohde M."/>
            <person name="Galperin M.Y."/>
            <person name="Jogler C."/>
        </authorList>
    </citation>
    <scope>NUCLEOTIDE SEQUENCE [LARGE SCALE GENOMIC DNA]</scope>
    <source>
        <strain evidence="3 4">Pan44</strain>
    </source>
</reference>
<name>A0A517SIE7_9PLAN</name>
<dbReference type="InterPro" id="IPR002559">
    <property type="entry name" value="Transposase_11"/>
</dbReference>
<dbReference type="Proteomes" id="UP000315700">
    <property type="component" value="Chromosome"/>
</dbReference>
<keyword evidence="4" id="KW-1185">Reference proteome</keyword>